<comment type="caution">
    <text evidence="1">The sequence shown here is derived from an EMBL/GenBank/DDBJ whole genome shotgun (WGS) entry which is preliminary data.</text>
</comment>
<name>A0ABU9N6K9_9FLAO</name>
<organism evidence="1 2">
    <name type="scientific">Flavobacterium aureirubrum</name>
    <dbReference type="NCBI Taxonomy" id="3133147"/>
    <lineage>
        <taxon>Bacteria</taxon>
        <taxon>Pseudomonadati</taxon>
        <taxon>Bacteroidota</taxon>
        <taxon>Flavobacteriia</taxon>
        <taxon>Flavobacteriales</taxon>
        <taxon>Flavobacteriaceae</taxon>
        <taxon>Flavobacterium</taxon>
    </lineage>
</organism>
<protein>
    <submittedName>
        <fullName evidence="1">Uncharacterized protein</fullName>
    </submittedName>
</protein>
<accession>A0ABU9N6K9</accession>
<dbReference type="RefSeq" id="WP_342696527.1">
    <property type="nucleotide sequence ID" value="NZ_JBCGDO010000016.1"/>
</dbReference>
<keyword evidence="2" id="KW-1185">Reference proteome</keyword>
<dbReference type="Proteomes" id="UP001460072">
    <property type="component" value="Unassembled WGS sequence"/>
</dbReference>
<sequence length="56" mass="6081">METTKTTLKASKVISMSAKTKEKIATVAASLKGKELFTDKIELAKKTLSELKSLPI</sequence>
<evidence type="ECO:0000313" key="2">
    <source>
        <dbReference type="Proteomes" id="UP001460072"/>
    </source>
</evidence>
<reference evidence="1 2" key="1">
    <citation type="submission" date="2024-03" db="EMBL/GenBank/DDBJ databases">
        <title>Two novel species of the genus Flavobacterium exhibiting potentially degradation of complex polysaccharides.</title>
        <authorList>
            <person name="Lian X."/>
        </authorList>
    </citation>
    <scope>NUCLEOTIDE SEQUENCE [LARGE SCALE GENOMIC DNA]</scope>
    <source>
        <strain evidence="2">j3</strain>
    </source>
</reference>
<dbReference type="EMBL" id="JBCGDO010000016">
    <property type="protein sequence ID" value="MEM0543332.1"/>
    <property type="molecule type" value="Genomic_DNA"/>
</dbReference>
<proteinExistence type="predicted"/>
<gene>
    <name evidence="1" type="ORF">WFZ85_11955</name>
</gene>
<evidence type="ECO:0000313" key="1">
    <source>
        <dbReference type="EMBL" id="MEM0543332.1"/>
    </source>
</evidence>